<evidence type="ECO:0000259" key="1">
    <source>
        <dbReference type="Pfam" id="PF18765"/>
    </source>
</evidence>
<dbReference type="Pfam" id="PF18765">
    <property type="entry name" value="Polbeta"/>
    <property type="match status" value="1"/>
</dbReference>
<organism evidence="2">
    <name type="scientific">uncultured Desulfobacteraceae bacterium</name>
    <dbReference type="NCBI Taxonomy" id="218296"/>
    <lineage>
        <taxon>Bacteria</taxon>
        <taxon>Pseudomonadati</taxon>
        <taxon>Thermodesulfobacteriota</taxon>
        <taxon>Desulfobacteria</taxon>
        <taxon>Desulfobacterales</taxon>
        <taxon>Desulfobacteraceae</taxon>
        <taxon>environmental samples</taxon>
    </lineage>
</organism>
<dbReference type="PANTHER" id="PTHR43852:SF3">
    <property type="entry name" value="NUCLEOTIDYLTRANSFERASE"/>
    <property type="match status" value="1"/>
</dbReference>
<dbReference type="CDD" id="cd05403">
    <property type="entry name" value="NT_KNTase_like"/>
    <property type="match status" value="1"/>
</dbReference>
<feature type="domain" description="Polymerase beta nucleotidyltransferase" evidence="1">
    <location>
        <begin position="5"/>
        <end position="94"/>
    </location>
</feature>
<dbReference type="SUPFAM" id="SSF81301">
    <property type="entry name" value="Nucleotidyltransferase"/>
    <property type="match status" value="1"/>
</dbReference>
<protein>
    <recommendedName>
        <fullName evidence="1">Polymerase beta nucleotidyltransferase domain-containing protein</fullName>
    </recommendedName>
</protein>
<sequence length="122" mass="14128">MELFEKLKNKISRDPNIRFALVFGSRAAGTHRKNSDLDVALYFESPPEGLGLLEMVHEYSEHMGVETDIVILNRASAFLRHHALKHGVRLWIADPDLFRAFREKTMIDYDMYLRVSGMGQYD</sequence>
<evidence type="ECO:0000313" key="2">
    <source>
        <dbReference type="EMBL" id="VEN72878.1"/>
    </source>
</evidence>
<dbReference type="Gene3D" id="3.30.460.10">
    <property type="entry name" value="Beta Polymerase, domain 2"/>
    <property type="match status" value="1"/>
</dbReference>
<reference evidence="2" key="1">
    <citation type="submission" date="2019-01" db="EMBL/GenBank/DDBJ databases">
        <authorList>
            <consortium name="Genoscope - CEA"/>
            <person name="William W."/>
        </authorList>
    </citation>
    <scope>NUCLEOTIDE SEQUENCE</scope>
    <source>
        <strain evidence="2">CR-1</strain>
    </source>
</reference>
<name>A0A484HEJ9_9BACT</name>
<dbReference type="InterPro" id="IPR052930">
    <property type="entry name" value="TA_antitoxin_MntA"/>
</dbReference>
<gene>
    <name evidence="2" type="ORF">EPICR_10379</name>
</gene>
<dbReference type="PANTHER" id="PTHR43852">
    <property type="entry name" value="NUCLEOTIDYLTRANSFERASE"/>
    <property type="match status" value="1"/>
</dbReference>
<dbReference type="InterPro" id="IPR043519">
    <property type="entry name" value="NT_sf"/>
</dbReference>
<dbReference type="InterPro" id="IPR041633">
    <property type="entry name" value="Polbeta"/>
</dbReference>
<dbReference type="EMBL" id="CAACVI010000001">
    <property type="protein sequence ID" value="VEN72878.1"/>
    <property type="molecule type" value="Genomic_DNA"/>
</dbReference>
<dbReference type="NCBIfam" id="NF047752">
    <property type="entry name" value="MntA_antitoxin"/>
    <property type="match status" value="1"/>
</dbReference>
<dbReference type="AlphaFoldDB" id="A0A484HEJ9"/>
<accession>A0A484HEJ9</accession>
<proteinExistence type="predicted"/>